<evidence type="ECO:0000313" key="3">
    <source>
        <dbReference type="Proteomes" id="UP001060919"/>
    </source>
</evidence>
<dbReference type="PROSITE" id="PS51186">
    <property type="entry name" value="GNAT"/>
    <property type="match status" value="1"/>
</dbReference>
<dbReference type="KEGG" id="aup:AsAng_0028750"/>
<reference evidence="2" key="1">
    <citation type="submission" date="2022-09" db="EMBL/GenBank/DDBJ databases">
        <title>Aureispira anguillicida sp. nov., isolated from Leptocephalus of Japanese eel Anguilla japonica.</title>
        <authorList>
            <person name="Yuasa K."/>
            <person name="Mekata T."/>
            <person name="Ikunari K."/>
        </authorList>
    </citation>
    <scope>NUCLEOTIDE SEQUENCE</scope>
    <source>
        <strain evidence="2">EL160426</strain>
    </source>
</reference>
<proteinExistence type="predicted"/>
<evidence type="ECO:0000313" key="2">
    <source>
        <dbReference type="EMBL" id="BDS12160.1"/>
    </source>
</evidence>
<dbReference type="InterPro" id="IPR016181">
    <property type="entry name" value="Acyl_CoA_acyltransferase"/>
</dbReference>
<dbReference type="EMBL" id="AP026867">
    <property type="protein sequence ID" value="BDS12160.1"/>
    <property type="molecule type" value="Genomic_DNA"/>
</dbReference>
<dbReference type="InterPro" id="IPR000182">
    <property type="entry name" value="GNAT_dom"/>
</dbReference>
<dbReference type="PANTHER" id="PTHR43792:SF1">
    <property type="entry name" value="N-ACETYLTRANSFERASE DOMAIN-CONTAINING PROTEIN"/>
    <property type="match status" value="1"/>
</dbReference>
<gene>
    <name evidence="2" type="ORF">AsAng_0028750</name>
</gene>
<dbReference type="RefSeq" id="WP_264793268.1">
    <property type="nucleotide sequence ID" value="NZ_AP026867.1"/>
</dbReference>
<accession>A0A916DTZ3</accession>
<dbReference type="PANTHER" id="PTHR43792">
    <property type="entry name" value="GNAT FAMILY, PUTATIVE (AFU_ORTHOLOGUE AFUA_3G00765)-RELATED-RELATED"/>
    <property type="match status" value="1"/>
</dbReference>
<name>A0A916DTZ3_9BACT</name>
<evidence type="ECO:0000259" key="1">
    <source>
        <dbReference type="PROSITE" id="PS51186"/>
    </source>
</evidence>
<keyword evidence="3" id="KW-1185">Reference proteome</keyword>
<feature type="domain" description="N-acetyltransferase" evidence="1">
    <location>
        <begin position="7"/>
        <end position="168"/>
    </location>
</feature>
<dbReference type="Proteomes" id="UP001060919">
    <property type="component" value="Chromosome"/>
</dbReference>
<sequence>MHQTERLMMLPFAPEHFNHLLDLFCNNKKVMTSALKGRVLSLKEFLRLLSEQFILSPKDDNGFLCLFNRQNHQFVGVTGLLACHYLEQKDWEFGFILHQDYWGKGLATEIGNFWIDYAKNNKQLSRILATTRPDNHLSKKVLKKLRMQEQKTIFIKDRGQRLVFVKDL</sequence>
<dbReference type="Pfam" id="PF13302">
    <property type="entry name" value="Acetyltransf_3"/>
    <property type="match status" value="1"/>
</dbReference>
<dbReference type="Gene3D" id="3.40.630.30">
    <property type="match status" value="1"/>
</dbReference>
<dbReference type="GO" id="GO:0016747">
    <property type="term" value="F:acyltransferase activity, transferring groups other than amino-acyl groups"/>
    <property type="evidence" value="ECO:0007669"/>
    <property type="project" value="InterPro"/>
</dbReference>
<protein>
    <submittedName>
        <fullName evidence="2">GNAT family N-acetyltransferase</fullName>
    </submittedName>
</protein>
<dbReference type="AlphaFoldDB" id="A0A916DTZ3"/>
<dbReference type="InterPro" id="IPR051531">
    <property type="entry name" value="N-acetyltransferase"/>
</dbReference>
<dbReference type="SUPFAM" id="SSF55729">
    <property type="entry name" value="Acyl-CoA N-acyltransferases (Nat)"/>
    <property type="match status" value="1"/>
</dbReference>
<organism evidence="2 3">
    <name type="scientific">Aureispira anguillae</name>
    <dbReference type="NCBI Taxonomy" id="2864201"/>
    <lineage>
        <taxon>Bacteria</taxon>
        <taxon>Pseudomonadati</taxon>
        <taxon>Bacteroidota</taxon>
        <taxon>Saprospiria</taxon>
        <taxon>Saprospirales</taxon>
        <taxon>Saprospiraceae</taxon>
        <taxon>Aureispira</taxon>
    </lineage>
</organism>